<dbReference type="Proteomes" id="UP000000263">
    <property type="component" value="Chromosome"/>
</dbReference>
<dbReference type="HOGENOM" id="CLU_1804754_0_0_0"/>
<protein>
    <submittedName>
        <fullName evidence="1">Uncharacterized protein</fullName>
    </submittedName>
</protein>
<gene>
    <name evidence="1" type="ordered locus">Rcas_2655</name>
</gene>
<evidence type="ECO:0000313" key="2">
    <source>
        <dbReference type="Proteomes" id="UP000000263"/>
    </source>
</evidence>
<sequence>MTITDRMLIGAIASNPADFNGAGEYRCCRTCMVIYFTSAKNPDTTHKGHDTFALPALNPDGSGKLVRAFQRYIERWTPERREQLERFAQRKGWDMAMELKYGGGALEDHEAAEWQEIVNARLEQLMRQARQQIETGAPTPQSK</sequence>
<reference evidence="1 2" key="1">
    <citation type="submission" date="2007-08" db="EMBL/GenBank/DDBJ databases">
        <title>Complete sequence of Roseiflexus castenholzii DSM 13941.</title>
        <authorList>
            <consortium name="US DOE Joint Genome Institute"/>
            <person name="Copeland A."/>
            <person name="Lucas S."/>
            <person name="Lapidus A."/>
            <person name="Barry K."/>
            <person name="Glavina del Rio T."/>
            <person name="Dalin E."/>
            <person name="Tice H."/>
            <person name="Pitluck S."/>
            <person name="Thompson L.S."/>
            <person name="Brettin T."/>
            <person name="Bruce D."/>
            <person name="Detter J.C."/>
            <person name="Han C."/>
            <person name="Tapia R."/>
            <person name="Schmutz J."/>
            <person name="Larimer F."/>
            <person name="Land M."/>
            <person name="Hauser L."/>
            <person name="Kyrpides N."/>
            <person name="Mikhailova N."/>
            <person name="Bryant D.A."/>
            <person name="Hanada S."/>
            <person name="Tsukatani Y."/>
            <person name="Richardson P."/>
        </authorList>
    </citation>
    <scope>NUCLEOTIDE SEQUENCE [LARGE SCALE GENOMIC DNA]</scope>
    <source>
        <strain evidence="2">DSM 13941 / HLO8</strain>
    </source>
</reference>
<proteinExistence type="predicted"/>
<dbReference type="eggNOG" id="ENOG5030SK6">
    <property type="taxonomic scope" value="Bacteria"/>
</dbReference>
<dbReference type="OrthoDB" id="156751at2"/>
<organism evidence="1 2">
    <name type="scientific">Roseiflexus castenholzii (strain DSM 13941 / HLO8)</name>
    <dbReference type="NCBI Taxonomy" id="383372"/>
    <lineage>
        <taxon>Bacteria</taxon>
        <taxon>Bacillati</taxon>
        <taxon>Chloroflexota</taxon>
        <taxon>Chloroflexia</taxon>
        <taxon>Chloroflexales</taxon>
        <taxon>Roseiflexineae</taxon>
        <taxon>Roseiflexaceae</taxon>
        <taxon>Roseiflexus</taxon>
    </lineage>
</organism>
<dbReference type="EMBL" id="CP000804">
    <property type="protein sequence ID" value="ABU58727.1"/>
    <property type="molecule type" value="Genomic_DNA"/>
</dbReference>
<name>A7NMG5_ROSCS</name>
<dbReference type="KEGG" id="rca:Rcas_2655"/>
<dbReference type="AlphaFoldDB" id="A7NMG5"/>
<accession>A7NMG5</accession>
<evidence type="ECO:0000313" key="1">
    <source>
        <dbReference type="EMBL" id="ABU58727.1"/>
    </source>
</evidence>
<keyword evidence="2" id="KW-1185">Reference proteome</keyword>
<dbReference type="RefSeq" id="WP_012121151.1">
    <property type="nucleotide sequence ID" value="NC_009767.1"/>
</dbReference>